<gene>
    <name evidence="3" type="ORF">TCM_006191</name>
</gene>
<feature type="region of interest" description="Disordered" evidence="1">
    <location>
        <begin position="96"/>
        <end position="141"/>
    </location>
</feature>
<reference evidence="3 4" key="1">
    <citation type="journal article" date="2013" name="Genome Biol.">
        <title>The genome sequence of the most widely cultivated cacao type and its use to identify candidate genes regulating pod color.</title>
        <authorList>
            <person name="Motamayor J.C."/>
            <person name="Mockaitis K."/>
            <person name="Schmutz J."/>
            <person name="Haiminen N."/>
            <person name="Iii D.L."/>
            <person name="Cornejo O."/>
            <person name="Findley S.D."/>
            <person name="Zheng P."/>
            <person name="Utro F."/>
            <person name="Royaert S."/>
            <person name="Saski C."/>
            <person name="Jenkins J."/>
            <person name="Podicheti R."/>
            <person name="Zhao M."/>
            <person name="Scheffler B.E."/>
            <person name="Stack J.C."/>
            <person name="Feltus F.A."/>
            <person name="Mustiga G.M."/>
            <person name="Amores F."/>
            <person name="Phillips W."/>
            <person name="Marelli J.P."/>
            <person name="May G.D."/>
            <person name="Shapiro H."/>
            <person name="Ma J."/>
            <person name="Bustamante C.D."/>
            <person name="Schnell R.J."/>
            <person name="Main D."/>
            <person name="Gilbert D."/>
            <person name="Parida L."/>
            <person name="Kuhn D.N."/>
        </authorList>
    </citation>
    <scope>NUCLEOTIDE SEQUENCE [LARGE SCALE GENOMIC DNA]</scope>
    <source>
        <strain evidence="4">cv. Matina 1-6</strain>
    </source>
</reference>
<dbReference type="AlphaFoldDB" id="A0A061DWM7"/>
<evidence type="ECO:0000313" key="3">
    <source>
        <dbReference type="EMBL" id="EOX97090.1"/>
    </source>
</evidence>
<proteinExistence type="predicted"/>
<dbReference type="HOGENOM" id="CLU_074700_0_0_1"/>
<keyword evidence="4" id="KW-1185">Reference proteome</keyword>
<feature type="transmembrane region" description="Helical" evidence="2">
    <location>
        <begin position="232"/>
        <end position="252"/>
    </location>
</feature>
<name>A0A061DWM7_THECC</name>
<dbReference type="GO" id="GO:0016301">
    <property type="term" value="F:kinase activity"/>
    <property type="evidence" value="ECO:0007669"/>
    <property type="project" value="UniProtKB-KW"/>
</dbReference>
<organism evidence="3 4">
    <name type="scientific">Theobroma cacao</name>
    <name type="common">Cacao</name>
    <name type="synonym">Cocoa</name>
    <dbReference type="NCBI Taxonomy" id="3641"/>
    <lineage>
        <taxon>Eukaryota</taxon>
        <taxon>Viridiplantae</taxon>
        <taxon>Streptophyta</taxon>
        <taxon>Embryophyta</taxon>
        <taxon>Tracheophyta</taxon>
        <taxon>Spermatophyta</taxon>
        <taxon>Magnoliopsida</taxon>
        <taxon>eudicotyledons</taxon>
        <taxon>Gunneridae</taxon>
        <taxon>Pentapetalae</taxon>
        <taxon>rosids</taxon>
        <taxon>malvids</taxon>
        <taxon>Malvales</taxon>
        <taxon>Malvaceae</taxon>
        <taxon>Byttnerioideae</taxon>
        <taxon>Theobroma</taxon>
    </lineage>
</organism>
<evidence type="ECO:0000313" key="4">
    <source>
        <dbReference type="Proteomes" id="UP000026915"/>
    </source>
</evidence>
<protein>
    <submittedName>
        <fullName evidence="3">Serine/threonine-protein kinase PBS1</fullName>
    </submittedName>
</protein>
<accession>A0A061DWM7</accession>
<dbReference type="GO" id="GO:0005634">
    <property type="term" value="C:nucleus"/>
    <property type="evidence" value="ECO:0000318"/>
    <property type="project" value="GO_Central"/>
</dbReference>
<dbReference type="PANTHER" id="PTHR48473:SF1">
    <property type="entry name" value="TIR DOMAIN-CONTAINING PROTEIN"/>
    <property type="match status" value="1"/>
</dbReference>
<dbReference type="Gramene" id="EOX97090">
    <property type="protein sequence ID" value="EOX97090"/>
    <property type="gene ID" value="TCM_006191"/>
</dbReference>
<keyword evidence="3" id="KW-0808">Transferase</keyword>
<dbReference type="EMBL" id="CM001880">
    <property type="protein sequence ID" value="EOX97090.1"/>
    <property type="molecule type" value="Genomic_DNA"/>
</dbReference>
<evidence type="ECO:0000256" key="2">
    <source>
        <dbReference type="SAM" id="Phobius"/>
    </source>
</evidence>
<keyword evidence="3" id="KW-0418">Kinase</keyword>
<feature type="transmembrane region" description="Helical" evidence="2">
    <location>
        <begin position="178"/>
        <end position="199"/>
    </location>
</feature>
<feature type="region of interest" description="Disordered" evidence="1">
    <location>
        <begin position="1"/>
        <end position="26"/>
    </location>
</feature>
<feature type="compositionally biased region" description="Polar residues" evidence="1">
    <location>
        <begin position="17"/>
        <end position="26"/>
    </location>
</feature>
<keyword evidence="2" id="KW-0812">Transmembrane</keyword>
<dbReference type="InParanoid" id="A0A061DWM7"/>
<dbReference type="Proteomes" id="UP000026915">
    <property type="component" value="Chromosome 2"/>
</dbReference>
<sequence length="274" mass="30930">MRVSGELKRRRRPAPHSGTNWSEFTGTTHISKGAFPEQLPTANDDEPDLIRLETVNYDELDLVHQESHLLEIANGILSEQKQLPDNQDGWRLKKVGEANADSENDLKQTTLETDHVERDLGSQNIQVSNGDEENGGSNNHDDSSLKDVLTWVFPITNFTLELPSAVFDQLSSKDHPHYALIMMLISFIALMACIAELIYKGKKERVTWQRRGRVPWFYCPQTGKPFCSLWDIIGFAYAFLQCVVTAINYSFISRHLNGPIKTSALPILFACGLL</sequence>
<dbReference type="PANTHER" id="PTHR48473">
    <property type="entry name" value="TIR DOMAIN-CONTAINING PROTEIN"/>
    <property type="match status" value="1"/>
</dbReference>
<dbReference type="eggNOG" id="ENOG502SS1V">
    <property type="taxonomic scope" value="Eukaryota"/>
</dbReference>
<keyword evidence="2" id="KW-1133">Transmembrane helix</keyword>
<dbReference type="GO" id="GO:0007165">
    <property type="term" value="P:signal transduction"/>
    <property type="evidence" value="ECO:0000318"/>
    <property type="project" value="GO_Central"/>
</dbReference>
<keyword evidence="2" id="KW-0472">Membrane</keyword>
<evidence type="ECO:0000256" key="1">
    <source>
        <dbReference type="SAM" id="MobiDB-lite"/>
    </source>
</evidence>